<dbReference type="SUPFAM" id="SSF101967">
    <property type="entry name" value="Adhesin YadA, collagen-binding domain"/>
    <property type="match status" value="1"/>
</dbReference>
<protein>
    <recommendedName>
        <fullName evidence="3">ESPR domain-containing protein</fullName>
    </recommendedName>
</protein>
<accession>A0ABS9MQR5</accession>
<dbReference type="RefSeq" id="WP_237978380.1">
    <property type="nucleotide sequence ID" value="NZ_JAKNCT010000004.1"/>
</dbReference>
<evidence type="ECO:0000313" key="1">
    <source>
        <dbReference type="EMBL" id="MCG5030727.1"/>
    </source>
</evidence>
<dbReference type="Proteomes" id="UP001297600">
    <property type="component" value="Unassembled WGS sequence"/>
</dbReference>
<organism evidence="1 2">
    <name type="scientific">Mesosutterella porci</name>
    <dbReference type="NCBI Taxonomy" id="2915351"/>
    <lineage>
        <taxon>Bacteria</taxon>
        <taxon>Pseudomonadati</taxon>
        <taxon>Pseudomonadota</taxon>
        <taxon>Betaproteobacteria</taxon>
        <taxon>Burkholderiales</taxon>
        <taxon>Sutterellaceae</taxon>
        <taxon>Mesosutterella</taxon>
    </lineage>
</organism>
<dbReference type="Gene3D" id="2.150.10.10">
    <property type="entry name" value="Serralysin-like metalloprotease, C-terminal"/>
    <property type="match status" value="1"/>
</dbReference>
<evidence type="ECO:0000313" key="2">
    <source>
        <dbReference type="Proteomes" id="UP001297600"/>
    </source>
</evidence>
<reference evidence="1 2" key="1">
    <citation type="submission" date="2022-02" db="EMBL/GenBank/DDBJ databases">
        <title>Mesosutterella porci, a novel member of the family Sutterellaceae from pig feces.</title>
        <authorList>
            <person name="Wylensek D."/>
            <person name="Clavel T."/>
        </authorList>
    </citation>
    <scope>NUCLEOTIDE SEQUENCE [LARGE SCALE GENOMIC DNA]</scope>
    <source>
        <strain evidence="2">oilRF-744-wt-GAM-9</strain>
    </source>
</reference>
<proteinExistence type="predicted"/>
<gene>
    <name evidence="1" type="ORF">MAF45_04610</name>
</gene>
<name>A0ABS9MQR5_9BURK</name>
<comment type="caution">
    <text evidence="1">The sequence shown here is derived from an EMBL/GenBank/DDBJ whole genome shotgun (WGS) entry which is preliminary data.</text>
</comment>
<keyword evidence="2" id="KW-1185">Reference proteome</keyword>
<evidence type="ECO:0008006" key="3">
    <source>
        <dbReference type="Google" id="ProtNLM"/>
    </source>
</evidence>
<dbReference type="InterPro" id="IPR011049">
    <property type="entry name" value="Serralysin-like_metalloprot_C"/>
</dbReference>
<sequence length="92" mass="8923">MLLATGVGLLAGPRQAFADADKAYAAGDGAAANSSKSTALGSDSSATGTSSLAIGGATANGNYTIVIGDSAQALETGSPLRQLGCHRLQGVR</sequence>
<dbReference type="EMBL" id="JAKNCT010000004">
    <property type="protein sequence ID" value="MCG5030727.1"/>
    <property type="molecule type" value="Genomic_DNA"/>
</dbReference>